<organism evidence="1 2">
    <name type="scientific">Trichinella patagoniensis</name>
    <dbReference type="NCBI Taxonomy" id="990121"/>
    <lineage>
        <taxon>Eukaryota</taxon>
        <taxon>Metazoa</taxon>
        <taxon>Ecdysozoa</taxon>
        <taxon>Nematoda</taxon>
        <taxon>Enoplea</taxon>
        <taxon>Dorylaimia</taxon>
        <taxon>Trichinellida</taxon>
        <taxon>Trichinellidae</taxon>
        <taxon>Trichinella</taxon>
    </lineage>
</organism>
<dbReference type="EMBL" id="JYDQ01000063">
    <property type="protein sequence ID" value="KRY17293.1"/>
    <property type="molecule type" value="Genomic_DNA"/>
</dbReference>
<evidence type="ECO:0000313" key="2">
    <source>
        <dbReference type="Proteomes" id="UP000054783"/>
    </source>
</evidence>
<evidence type="ECO:0000313" key="1">
    <source>
        <dbReference type="EMBL" id="KRY17293.1"/>
    </source>
</evidence>
<proteinExistence type="predicted"/>
<dbReference type="AlphaFoldDB" id="A0A0V0ZXX9"/>
<accession>A0A0V0ZXX9</accession>
<dbReference type="Proteomes" id="UP000054783">
    <property type="component" value="Unassembled WGS sequence"/>
</dbReference>
<protein>
    <submittedName>
        <fullName evidence="1">Uncharacterized protein</fullName>
    </submittedName>
</protein>
<reference evidence="1 2" key="1">
    <citation type="submission" date="2015-01" db="EMBL/GenBank/DDBJ databases">
        <title>Evolution of Trichinella species and genotypes.</title>
        <authorList>
            <person name="Korhonen P.K."/>
            <person name="Edoardo P."/>
            <person name="Giuseppe L.R."/>
            <person name="Gasser R.B."/>
        </authorList>
    </citation>
    <scope>NUCLEOTIDE SEQUENCE [LARGE SCALE GENOMIC DNA]</scope>
    <source>
        <strain evidence="1">ISS2496</strain>
    </source>
</reference>
<gene>
    <name evidence="1" type="ORF">T12_8527</name>
</gene>
<name>A0A0V0ZXX9_9BILA</name>
<keyword evidence="2" id="KW-1185">Reference proteome</keyword>
<sequence>MYAAVKSHTVHLLTCKKYLFTEIFYQINMEQRSHDSKPFIFLRMNNGGRTQKVSIHQPSIALNVFCVIVLKSAIHAWQEQADFCQQCLIVMSFVEKEKIYHKFIKVIVVFFTTKPNTKHQLPFICKKKLVVSNHGSITIVGKHSGQILLWYKLDYQRDQEIFIEVTIQVGLKEINLENFNRMFALSLTYFINSVLRHRGMNVFVFPTQPQWRNRLARRTYKAVLDLLAICEGCEFDPHLGHYFISTHYSVKYKYSYEEYTYRCPSLQL</sequence>
<comment type="caution">
    <text evidence="1">The sequence shown here is derived from an EMBL/GenBank/DDBJ whole genome shotgun (WGS) entry which is preliminary data.</text>
</comment>